<keyword evidence="3 9" id="KW-0963">Cytoplasm</keyword>
<accession>A0A1G9SXF9</accession>
<dbReference type="PROSITE" id="PS00521">
    <property type="entry name" value="P5CR"/>
    <property type="match status" value="1"/>
</dbReference>
<dbReference type="NCBIfam" id="TIGR00112">
    <property type="entry name" value="proC"/>
    <property type="match status" value="1"/>
</dbReference>
<proteinExistence type="inferred from homology"/>
<sequence>MFNKIAFIGAGSMAEAIMTGILAKGFLQADQIWVTNKENKERLERLKNVYHVRCSTDKEQIVQGADVIILSMKPKDITEAIEGIKKHVTDEQIVVSVLAGVSTGYISEQLEKNCPVVRAMPNTSATIGYSATAIAGGKQAGQEHIRLVETLFQTIGTTTVVEEEDDLHTITGLSGSGPAYIYYFVEAMEDAAAEAGLKPEIAKELIIQTLVGAAEMLKNSDEQPSALREKITSPGGTTQAGLETLEKYKYQEALMACIKQAAARSIELGSPYQAKNDANKLK</sequence>
<dbReference type="GO" id="GO:0055129">
    <property type="term" value="P:L-proline biosynthetic process"/>
    <property type="evidence" value="ECO:0007669"/>
    <property type="project" value="UniProtKB-UniRule"/>
</dbReference>
<dbReference type="InterPro" id="IPR053790">
    <property type="entry name" value="P5CR-like_CS"/>
</dbReference>
<dbReference type="EMBL" id="FNHF01000003">
    <property type="protein sequence ID" value="SDM40007.1"/>
    <property type="molecule type" value="Genomic_DNA"/>
</dbReference>
<dbReference type="SUPFAM" id="SSF48179">
    <property type="entry name" value="6-phosphogluconate dehydrogenase C-terminal domain-like"/>
    <property type="match status" value="1"/>
</dbReference>
<name>A0A1G9SXF9_9BACI</name>
<evidence type="ECO:0000256" key="3">
    <source>
        <dbReference type="ARBA" id="ARBA00022490"/>
    </source>
</evidence>
<dbReference type="InterPro" id="IPR008927">
    <property type="entry name" value="6-PGluconate_DH-like_C_sf"/>
</dbReference>
<evidence type="ECO:0000259" key="14">
    <source>
        <dbReference type="Pfam" id="PF14748"/>
    </source>
</evidence>
<evidence type="ECO:0000256" key="6">
    <source>
        <dbReference type="ARBA" id="ARBA00022857"/>
    </source>
</evidence>
<dbReference type="GO" id="GO:0004735">
    <property type="term" value="F:pyrroline-5-carboxylate reductase activity"/>
    <property type="evidence" value="ECO:0007669"/>
    <property type="project" value="UniProtKB-UniRule"/>
</dbReference>
<evidence type="ECO:0000256" key="4">
    <source>
        <dbReference type="ARBA" id="ARBA00022605"/>
    </source>
</evidence>
<keyword evidence="7 9" id="KW-0560">Oxidoreductase</keyword>
<comment type="catalytic activity">
    <reaction evidence="9">
        <text>L-proline + NAD(+) = (S)-1-pyrroline-5-carboxylate + NADH + 2 H(+)</text>
        <dbReference type="Rhea" id="RHEA:14105"/>
        <dbReference type="ChEBI" id="CHEBI:15378"/>
        <dbReference type="ChEBI" id="CHEBI:17388"/>
        <dbReference type="ChEBI" id="CHEBI:57540"/>
        <dbReference type="ChEBI" id="CHEBI:57945"/>
        <dbReference type="ChEBI" id="CHEBI:60039"/>
        <dbReference type="EC" id="1.5.1.2"/>
    </reaction>
</comment>
<protein>
    <recommendedName>
        <fullName evidence="9 10">Pyrroline-5-carboxylate reductase</fullName>
        <shortName evidence="9">P5C reductase</shortName>
        <shortName evidence="9">P5CR</shortName>
        <ecNumber evidence="9 10">1.5.1.2</ecNumber>
    </recommendedName>
    <alternativeName>
        <fullName evidence="9">PCA reductase</fullName>
    </alternativeName>
</protein>
<dbReference type="FunFam" id="1.10.3730.10:FF:000001">
    <property type="entry name" value="Pyrroline-5-carboxylate reductase"/>
    <property type="match status" value="1"/>
</dbReference>
<gene>
    <name evidence="9" type="primary">proC</name>
    <name evidence="15" type="ORF">SAMN05216244_2353</name>
</gene>
<dbReference type="RefSeq" id="WP_074599197.1">
    <property type="nucleotide sequence ID" value="NZ_FNHF01000003.1"/>
</dbReference>
<dbReference type="EC" id="1.5.1.2" evidence="9 10"/>
<dbReference type="PIRSF" id="PIRSF000193">
    <property type="entry name" value="Pyrrol-5-carb_rd"/>
    <property type="match status" value="1"/>
</dbReference>
<dbReference type="OrthoDB" id="9805754at2"/>
<dbReference type="PANTHER" id="PTHR11645">
    <property type="entry name" value="PYRROLINE-5-CARBOXYLATE REDUCTASE"/>
    <property type="match status" value="1"/>
</dbReference>
<keyword evidence="6 9" id="KW-0521">NADP</keyword>
<evidence type="ECO:0000256" key="9">
    <source>
        <dbReference type="HAMAP-Rule" id="MF_01925"/>
    </source>
</evidence>
<dbReference type="STRING" id="482461.SAMN05216244_2353"/>
<evidence type="ECO:0000256" key="11">
    <source>
        <dbReference type="PIRSR" id="PIRSR000193-1"/>
    </source>
</evidence>
<dbReference type="InterPro" id="IPR029036">
    <property type="entry name" value="P5CR_dimer"/>
</dbReference>
<reference evidence="16" key="1">
    <citation type="submission" date="2016-10" db="EMBL/GenBank/DDBJ databases">
        <authorList>
            <person name="Varghese N."/>
            <person name="Submissions S."/>
        </authorList>
    </citation>
    <scope>NUCLEOTIDE SEQUENCE [LARGE SCALE GENOMIC DNA]</scope>
    <source>
        <strain evidence="16">CGMCC 1.6199</strain>
    </source>
</reference>
<feature type="domain" description="Pyrroline-5-carboxylate reductase dimerisation" evidence="14">
    <location>
        <begin position="164"/>
        <end position="268"/>
    </location>
</feature>
<dbReference type="Gene3D" id="1.10.3730.10">
    <property type="entry name" value="ProC C-terminal domain-like"/>
    <property type="match status" value="1"/>
</dbReference>
<evidence type="ECO:0000256" key="7">
    <source>
        <dbReference type="ARBA" id="ARBA00023002"/>
    </source>
</evidence>
<dbReference type="SUPFAM" id="SSF51735">
    <property type="entry name" value="NAD(P)-binding Rossmann-fold domains"/>
    <property type="match status" value="1"/>
</dbReference>
<comment type="function">
    <text evidence="8 9">Catalyzes the reduction of 1-pyrroline-5-carboxylate (PCA) to L-proline.</text>
</comment>
<dbReference type="AlphaFoldDB" id="A0A1G9SXF9"/>
<evidence type="ECO:0000313" key="15">
    <source>
        <dbReference type="EMBL" id="SDM40007.1"/>
    </source>
</evidence>
<evidence type="ECO:0000256" key="10">
    <source>
        <dbReference type="NCBIfam" id="TIGR00112"/>
    </source>
</evidence>
<comment type="catalytic activity">
    <reaction evidence="9 12">
        <text>L-proline + NADP(+) = (S)-1-pyrroline-5-carboxylate + NADPH + 2 H(+)</text>
        <dbReference type="Rhea" id="RHEA:14109"/>
        <dbReference type="ChEBI" id="CHEBI:15378"/>
        <dbReference type="ChEBI" id="CHEBI:17388"/>
        <dbReference type="ChEBI" id="CHEBI:57783"/>
        <dbReference type="ChEBI" id="CHEBI:58349"/>
        <dbReference type="ChEBI" id="CHEBI:60039"/>
        <dbReference type="EC" id="1.5.1.2"/>
    </reaction>
</comment>
<dbReference type="Pfam" id="PF14748">
    <property type="entry name" value="P5CR_dimer"/>
    <property type="match status" value="1"/>
</dbReference>
<comment type="similarity">
    <text evidence="2 9 12">Belongs to the pyrroline-5-carboxylate reductase family.</text>
</comment>
<evidence type="ECO:0000259" key="13">
    <source>
        <dbReference type="Pfam" id="PF03807"/>
    </source>
</evidence>
<feature type="binding site" evidence="11">
    <location>
        <begin position="8"/>
        <end position="13"/>
    </location>
    <ligand>
        <name>NADP(+)</name>
        <dbReference type="ChEBI" id="CHEBI:58349"/>
    </ligand>
</feature>
<keyword evidence="4 9" id="KW-0028">Amino-acid biosynthesis</keyword>
<dbReference type="UniPathway" id="UPA00098">
    <property type="reaction ID" value="UER00361"/>
</dbReference>
<dbReference type="InterPro" id="IPR036291">
    <property type="entry name" value="NAD(P)-bd_dom_sf"/>
</dbReference>
<comment type="pathway">
    <text evidence="9 12">Amino-acid biosynthesis; L-proline biosynthesis; L-proline from L-glutamate 5-semialdehyde: step 1/1.</text>
</comment>
<evidence type="ECO:0000313" key="16">
    <source>
        <dbReference type="Proteomes" id="UP000182347"/>
    </source>
</evidence>
<evidence type="ECO:0000256" key="1">
    <source>
        <dbReference type="ARBA" id="ARBA00004496"/>
    </source>
</evidence>
<organism evidence="15 16">
    <name type="scientific">Sediminibacillus halophilus</name>
    <dbReference type="NCBI Taxonomy" id="482461"/>
    <lineage>
        <taxon>Bacteria</taxon>
        <taxon>Bacillati</taxon>
        <taxon>Bacillota</taxon>
        <taxon>Bacilli</taxon>
        <taxon>Bacillales</taxon>
        <taxon>Bacillaceae</taxon>
        <taxon>Sediminibacillus</taxon>
    </lineage>
</organism>
<evidence type="ECO:0000256" key="12">
    <source>
        <dbReference type="RuleBase" id="RU003903"/>
    </source>
</evidence>
<dbReference type="InterPro" id="IPR028939">
    <property type="entry name" value="P5C_Rdtase_cat_N"/>
</dbReference>
<evidence type="ECO:0000256" key="5">
    <source>
        <dbReference type="ARBA" id="ARBA00022650"/>
    </source>
</evidence>
<feature type="domain" description="Pyrroline-5-carboxylate reductase catalytic N-terminal" evidence="13">
    <location>
        <begin position="4"/>
        <end position="100"/>
    </location>
</feature>
<dbReference type="FunFam" id="3.40.50.720:FF:000190">
    <property type="entry name" value="Pyrroline-5-carboxylate reductase"/>
    <property type="match status" value="1"/>
</dbReference>
<comment type="subcellular location">
    <subcellularLocation>
        <location evidence="1 9">Cytoplasm</location>
    </subcellularLocation>
</comment>
<keyword evidence="5 9" id="KW-0641">Proline biosynthesis</keyword>
<dbReference type="Pfam" id="PF03807">
    <property type="entry name" value="F420_oxidored"/>
    <property type="match status" value="1"/>
</dbReference>
<dbReference type="InterPro" id="IPR000304">
    <property type="entry name" value="Pyrroline-COOH_reductase"/>
</dbReference>
<dbReference type="Proteomes" id="UP000182347">
    <property type="component" value="Unassembled WGS sequence"/>
</dbReference>
<evidence type="ECO:0000256" key="2">
    <source>
        <dbReference type="ARBA" id="ARBA00005525"/>
    </source>
</evidence>
<dbReference type="PANTHER" id="PTHR11645:SF49">
    <property type="entry name" value="PYRROLINE-5-CARBOXYLATE REDUCTASE 1"/>
    <property type="match status" value="1"/>
</dbReference>
<dbReference type="GO" id="GO:0005737">
    <property type="term" value="C:cytoplasm"/>
    <property type="evidence" value="ECO:0007669"/>
    <property type="project" value="UniProtKB-SubCell"/>
</dbReference>
<keyword evidence="16" id="KW-1185">Reference proteome</keyword>
<evidence type="ECO:0000256" key="8">
    <source>
        <dbReference type="ARBA" id="ARBA00058118"/>
    </source>
</evidence>
<dbReference type="HAMAP" id="MF_01925">
    <property type="entry name" value="P5C_reductase"/>
    <property type="match status" value="1"/>
</dbReference>
<dbReference type="Gene3D" id="3.40.50.720">
    <property type="entry name" value="NAD(P)-binding Rossmann-like Domain"/>
    <property type="match status" value="1"/>
</dbReference>